<comment type="caution">
    <text evidence="2">The sequence shown here is derived from an EMBL/GenBank/DDBJ whole genome shotgun (WGS) entry which is preliminary data.</text>
</comment>
<protein>
    <submittedName>
        <fullName evidence="2">Uncharacterized protein</fullName>
    </submittedName>
</protein>
<feature type="compositionally biased region" description="Basic residues" evidence="1">
    <location>
        <begin position="1"/>
        <end position="10"/>
    </location>
</feature>
<reference evidence="2 3" key="1">
    <citation type="journal article" date="2023" name="IScience">
        <title>Expanded male sex-determining region conserved during the evolution of homothallism in the green alga Volvox.</title>
        <authorList>
            <person name="Yamamoto K."/>
            <person name="Matsuzaki R."/>
            <person name="Mahakham W."/>
            <person name="Heman W."/>
            <person name="Sekimoto H."/>
            <person name="Kawachi M."/>
            <person name="Minakuchi Y."/>
            <person name="Toyoda A."/>
            <person name="Nozaki H."/>
        </authorList>
    </citation>
    <scope>NUCLEOTIDE SEQUENCE [LARGE SCALE GENOMIC DNA]</scope>
    <source>
        <strain evidence="2 3">NIES-4468</strain>
    </source>
</reference>
<feature type="region of interest" description="Disordered" evidence="1">
    <location>
        <begin position="1"/>
        <end position="89"/>
    </location>
</feature>
<evidence type="ECO:0000256" key="1">
    <source>
        <dbReference type="SAM" id="MobiDB-lite"/>
    </source>
</evidence>
<feature type="region of interest" description="Disordered" evidence="1">
    <location>
        <begin position="109"/>
        <end position="130"/>
    </location>
</feature>
<gene>
    <name evidence="2" type="ORF">VaNZ11_016810</name>
</gene>
<organism evidence="2 3">
    <name type="scientific">Volvox africanus</name>
    <dbReference type="NCBI Taxonomy" id="51714"/>
    <lineage>
        <taxon>Eukaryota</taxon>
        <taxon>Viridiplantae</taxon>
        <taxon>Chlorophyta</taxon>
        <taxon>core chlorophytes</taxon>
        <taxon>Chlorophyceae</taxon>
        <taxon>CS clade</taxon>
        <taxon>Chlamydomonadales</taxon>
        <taxon>Volvocaceae</taxon>
        <taxon>Volvox</taxon>
    </lineage>
</organism>
<keyword evidence="3" id="KW-1185">Reference proteome</keyword>
<name>A0ABQ5SPJ4_9CHLO</name>
<evidence type="ECO:0000313" key="3">
    <source>
        <dbReference type="Proteomes" id="UP001165090"/>
    </source>
</evidence>
<proteinExistence type="predicted"/>
<feature type="compositionally biased region" description="Basic and acidic residues" evidence="1">
    <location>
        <begin position="11"/>
        <end position="31"/>
    </location>
</feature>
<feature type="compositionally biased region" description="Basic and acidic residues" evidence="1">
    <location>
        <begin position="66"/>
        <end position="75"/>
    </location>
</feature>
<sequence length="130" mass="14568">MKKCNGKRDKRRDDKPPTFSRWEKTELDGLTKRLQNTSIRPQPKQDQHASAKAGGDTAKTNGPLLDKNHKQEDGRAGSSNEAGLSRSGPEQNWMLMLLKTMMMAVVMADTTRTRTAKRGKEEHDEDTDGS</sequence>
<evidence type="ECO:0000313" key="2">
    <source>
        <dbReference type="EMBL" id="GLI71561.1"/>
    </source>
</evidence>
<dbReference type="Proteomes" id="UP001165090">
    <property type="component" value="Unassembled WGS sequence"/>
</dbReference>
<accession>A0ABQ5SPJ4</accession>
<dbReference type="EMBL" id="BSDZ01000116">
    <property type="protein sequence ID" value="GLI71561.1"/>
    <property type="molecule type" value="Genomic_DNA"/>
</dbReference>